<dbReference type="EMBL" id="JAABOO010000001">
    <property type="protein sequence ID" value="NER12536.1"/>
    <property type="molecule type" value="Genomic_DNA"/>
</dbReference>
<dbReference type="AlphaFoldDB" id="A0A6P0UQ69"/>
<dbReference type="Pfam" id="PF13620">
    <property type="entry name" value="CarboxypepD_reg"/>
    <property type="match status" value="1"/>
</dbReference>
<evidence type="ECO:0000313" key="2">
    <source>
        <dbReference type="EMBL" id="NER12536.1"/>
    </source>
</evidence>
<name>A0A6P0UQ69_9FLAO</name>
<proteinExistence type="predicted"/>
<dbReference type="Proteomes" id="UP000468581">
    <property type="component" value="Unassembled WGS sequence"/>
</dbReference>
<evidence type="ECO:0000256" key="1">
    <source>
        <dbReference type="SAM" id="SignalP"/>
    </source>
</evidence>
<feature type="chain" id="PRO_5026717139" evidence="1">
    <location>
        <begin position="21"/>
        <end position="898"/>
    </location>
</feature>
<keyword evidence="1" id="KW-0732">Signal</keyword>
<gene>
    <name evidence="2" type="ORF">GWK08_03720</name>
</gene>
<keyword evidence="2" id="KW-0675">Receptor</keyword>
<dbReference type="Gene3D" id="2.60.40.1120">
    <property type="entry name" value="Carboxypeptidase-like, regulatory domain"/>
    <property type="match status" value="1"/>
</dbReference>
<evidence type="ECO:0000313" key="3">
    <source>
        <dbReference type="Proteomes" id="UP000468581"/>
    </source>
</evidence>
<dbReference type="SUPFAM" id="SSF49464">
    <property type="entry name" value="Carboxypeptidase regulatory domain-like"/>
    <property type="match status" value="1"/>
</dbReference>
<protein>
    <submittedName>
        <fullName evidence="2">TonB-dependent receptor</fullName>
    </submittedName>
</protein>
<keyword evidence="3" id="KW-1185">Reference proteome</keyword>
<sequence>MKLKGLFIPLVFLFSFFTNAQNVKVNGTVKDSIGNPLELANVLATIKATGKIETYSITSKEGRYQLVLPVNADYILKISFLGFAPQSKELKIGANSEDITMDFVLKPLTNELEGVELVSDIPVTVKGDTIVYAADAFTNGREKKLGDVLKKLPGVEVTDDGEIEVEGKTVSKVMVEGKDFFDGDSKLATRNIPADAVNKVEVLKNYNEISQLRGLGNDQDNIAINIKLKEGKKKFWFGEVTAGIGDGEQTRYLAHPKLFYYSPKTSINIITDFNNIGEVPFTRRDYFNFTGGFRNFNRNGGTSFNISDSGLGFAVAQNNRANEIETGFFAANFSHEISSKWDISGFSILSDNKTNFVETSIRRFIQTNVTETNTSDSDQRSQLGMLKLSSVFKPHNNFQLDYDALIKISDESEFATALSVFEDVINPIIESKENKPVSVNQNANIYYTLNDKNIFAAQVQYLYQDEDPFYNAIVQQQPFVGILPVDLNQSAFDINQERNVVSNKLDAKVDYYYVINNKSNLNFSIGSTLSKQDFNSSIFQLLDNEQELSFDEEELNNDVTFYFTDLFFGLHYKFKTGIFTFTPGATLHSYTTKSDQLGLETDQNDILLLPDLFAIAQLGQSETIRFNYRMTADYTDINNFAEGLIFNNYNRLFRGNRNIENAIFHNYNLSYFNFNLFSYVNIVGSLNYTRRVDAIKNNTEIVAINQVSAPINSNFVDEVYSANGRFSKNFRKFKINTNASLSQSNLNNIVNGENRESTSFTQNYRSSIETNFKKGFNFEVGYNRIINDYDNGGVISKFFTDRPFVNFELNFLKSFTLDAEWNYYNYTNDDDTIQNEYSFLSANLYYQKEGSKWEFKIQGTNLLDVDDINQDSFNENFSTTTRFFVQPRILMLIVKYNL</sequence>
<comment type="caution">
    <text evidence="2">The sequence shown here is derived from an EMBL/GenBank/DDBJ whole genome shotgun (WGS) entry which is preliminary data.</text>
</comment>
<dbReference type="RefSeq" id="WP_163605553.1">
    <property type="nucleotide sequence ID" value="NZ_JAABOO010000001.1"/>
</dbReference>
<accession>A0A6P0UQ69</accession>
<dbReference type="InterPro" id="IPR008969">
    <property type="entry name" value="CarboxyPept-like_regulatory"/>
</dbReference>
<reference evidence="2 3" key="1">
    <citation type="submission" date="2020-01" db="EMBL/GenBank/DDBJ databases">
        <title>Leptobacterium flavescens.</title>
        <authorList>
            <person name="Wang G."/>
        </authorList>
    </citation>
    <scope>NUCLEOTIDE SEQUENCE [LARGE SCALE GENOMIC DNA]</scope>
    <source>
        <strain evidence="2 3">KCTC 22160</strain>
    </source>
</reference>
<organism evidence="2 3">
    <name type="scientific">Leptobacterium flavescens</name>
    <dbReference type="NCBI Taxonomy" id="472055"/>
    <lineage>
        <taxon>Bacteria</taxon>
        <taxon>Pseudomonadati</taxon>
        <taxon>Bacteroidota</taxon>
        <taxon>Flavobacteriia</taxon>
        <taxon>Flavobacteriales</taxon>
        <taxon>Flavobacteriaceae</taxon>
        <taxon>Leptobacterium</taxon>
    </lineage>
</organism>
<dbReference type="SUPFAM" id="SSF56935">
    <property type="entry name" value="Porins"/>
    <property type="match status" value="1"/>
</dbReference>
<feature type="signal peptide" evidence="1">
    <location>
        <begin position="1"/>
        <end position="20"/>
    </location>
</feature>